<accession>A0ACB7TJH1</accession>
<comment type="caution">
    <text evidence="1">The sequence shown here is derived from an EMBL/GenBank/DDBJ whole genome shotgun (WGS) entry which is preliminary data.</text>
</comment>
<name>A0ACB7TJH1_HYAAI</name>
<gene>
    <name evidence="1" type="ORF">HPB50_012685</name>
</gene>
<proteinExistence type="predicted"/>
<reference evidence="1" key="1">
    <citation type="submission" date="2020-05" db="EMBL/GenBank/DDBJ databases">
        <title>Large-scale comparative analyses of tick genomes elucidate their genetic diversity and vector capacities.</title>
        <authorList>
            <person name="Jia N."/>
            <person name="Wang J."/>
            <person name="Shi W."/>
            <person name="Du L."/>
            <person name="Sun Y."/>
            <person name="Zhan W."/>
            <person name="Jiang J."/>
            <person name="Wang Q."/>
            <person name="Zhang B."/>
            <person name="Ji P."/>
            <person name="Sakyi L.B."/>
            <person name="Cui X."/>
            <person name="Yuan T."/>
            <person name="Jiang B."/>
            <person name="Yang W."/>
            <person name="Lam T.T.-Y."/>
            <person name="Chang Q."/>
            <person name="Ding S."/>
            <person name="Wang X."/>
            <person name="Zhu J."/>
            <person name="Ruan X."/>
            <person name="Zhao L."/>
            <person name="Wei J."/>
            <person name="Que T."/>
            <person name="Du C."/>
            <person name="Cheng J."/>
            <person name="Dai P."/>
            <person name="Han X."/>
            <person name="Huang E."/>
            <person name="Gao Y."/>
            <person name="Liu J."/>
            <person name="Shao H."/>
            <person name="Ye R."/>
            <person name="Li L."/>
            <person name="Wei W."/>
            <person name="Wang X."/>
            <person name="Wang C."/>
            <person name="Yang T."/>
            <person name="Huo Q."/>
            <person name="Li W."/>
            <person name="Guo W."/>
            <person name="Chen H."/>
            <person name="Zhou L."/>
            <person name="Ni X."/>
            <person name="Tian J."/>
            <person name="Zhou Y."/>
            <person name="Sheng Y."/>
            <person name="Liu T."/>
            <person name="Pan Y."/>
            <person name="Xia L."/>
            <person name="Li J."/>
            <person name="Zhao F."/>
            <person name="Cao W."/>
        </authorList>
    </citation>
    <scope>NUCLEOTIDE SEQUENCE</scope>
    <source>
        <strain evidence="1">Hyas-2018</strain>
    </source>
</reference>
<sequence>MLSQTVFYGYKRLPILLYEKTCLHAPSGTVSHRANACPRPLLGRCRNCRIQVLAATPDEPAEHRCTLRCLYPAVRLPNRSFRLCRVVSETVKPGAPPGSKLNTVRGLLQAPAPKAGRKKTPATKPEPKKAQAGRHTNVKFGNMTGPLIPNSEDFLPLAHIQRQLSSWSEAASAPPHFSLLPKLPYSSR</sequence>
<evidence type="ECO:0000313" key="2">
    <source>
        <dbReference type="Proteomes" id="UP000821845"/>
    </source>
</evidence>
<dbReference type="Proteomes" id="UP000821845">
    <property type="component" value="Chromosome 1"/>
</dbReference>
<evidence type="ECO:0000313" key="1">
    <source>
        <dbReference type="EMBL" id="KAH6946289.1"/>
    </source>
</evidence>
<dbReference type="EMBL" id="CM023481">
    <property type="protein sequence ID" value="KAH6946289.1"/>
    <property type="molecule type" value="Genomic_DNA"/>
</dbReference>
<protein>
    <submittedName>
        <fullName evidence="1">Uncharacterized protein</fullName>
    </submittedName>
</protein>
<organism evidence="1 2">
    <name type="scientific">Hyalomma asiaticum</name>
    <name type="common">Tick</name>
    <dbReference type="NCBI Taxonomy" id="266040"/>
    <lineage>
        <taxon>Eukaryota</taxon>
        <taxon>Metazoa</taxon>
        <taxon>Ecdysozoa</taxon>
        <taxon>Arthropoda</taxon>
        <taxon>Chelicerata</taxon>
        <taxon>Arachnida</taxon>
        <taxon>Acari</taxon>
        <taxon>Parasitiformes</taxon>
        <taxon>Ixodida</taxon>
        <taxon>Ixodoidea</taxon>
        <taxon>Ixodidae</taxon>
        <taxon>Hyalomminae</taxon>
        <taxon>Hyalomma</taxon>
    </lineage>
</organism>
<keyword evidence="2" id="KW-1185">Reference proteome</keyword>